<dbReference type="SMART" id="SM00825">
    <property type="entry name" value="PKS_KS"/>
    <property type="match status" value="1"/>
</dbReference>
<dbReference type="InterPro" id="IPR020841">
    <property type="entry name" value="PKS_Beta-ketoAc_synthase_dom"/>
</dbReference>
<feature type="region of interest" description="Disordered" evidence="7">
    <location>
        <begin position="1048"/>
        <end position="1069"/>
    </location>
</feature>
<dbReference type="GO" id="GO:0031177">
    <property type="term" value="F:phosphopantetheine binding"/>
    <property type="evidence" value="ECO:0007669"/>
    <property type="project" value="InterPro"/>
</dbReference>
<dbReference type="SMART" id="SM00822">
    <property type="entry name" value="PKS_KR"/>
    <property type="match status" value="1"/>
</dbReference>
<dbReference type="GO" id="GO:0033068">
    <property type="term" value="P:macrolide biosynthetic process"/>
    <property type="evidence" value="ECO:0007669"/>
    <property type="project" value="UniProtKB-ARBA"/>
</dbReference>
<evidence type="ECO:0000313" key="10">
    <source>
        <dbReference type="EMBL" id="MBC2906303.1"/>
    </source>
</evidence>
<name>A0A7X1J8S7_9ACTN</name>
<dbReference type="InterPro" id="IPR042104">
    <property type="entry name" value="PKS_dehydratase_sf"/>
</dbReference>
<keyword evidence="5" id="KW-0511">Multifunctional enzyme</keyword>
<dbReference type="InterPro" id="IPR016035">
    <property type="entry name" value="Acyl_Trfase/lysoPLipase"/>
</dbReference>
<dbReference type="RefSeq" id="WP_186286222.1">
    <property type="nucleotide sequence ID" value="NZ_JACMSF010000048.1"/>
</dbReference>
<dbReference type="SUPFAM" id="SSF47336">
    <property type="entry name" value="ACP-like"/>
    <property type="match status" value="1"/>
</dbReference>
<dbReference type="InterPro" id="IPR036736">
    <property type="entry name" value="ACP-like_sf"/>
</dbReference>
<keyword evidence="2" id="KW-0597">Phosphoprotein</keyword>
<dbReference type="InterPro" id="IPR013120">
    <property type="entry name" value="FAR_NAD-bd"/>
</dbReference>
<evidence type="ECO:0000256" key="7">
    <source>
        <dbReference type="SAM" id="MobiDB-lite"/>
    </source>
</evidence>
<dbReference type="CDD" id="cd05235">
    <property type="entry name" value="SDR_e1"/>
    <property type="match status" value="1"/>
</dbReference>
<evidence type="ECO:0000256" key="3">
    <source>
        <dbReference type="ARBA" id="ARBA00022679"/>
    </source>
</evidence>
<dbReference type="InterPro" id="IPR009081">
    <property type="entry name" value="PP-bd_ACP"/>
</dbReference>
<evidence type="ECO:0000256" key="2">
    <source>
        <dbReference type="ARBA" id="ARBA00022553"/>
    </source>
</evidence>
<dbReference type="Proteomes" id="UP000584670">
    <property type="component" value="Unassembled WGS sequence"/>
</dbReference>
<dbReference type="Gene3D" id="3.40.50.720">
    <property type="entry name" value="NAD(P)-binding Rossmann-like Domain"/>
    <property type="match status" value="2"/>
</dbReference>
<keyword evidence="3" id="KW-0808">Transferase</keyword>
<dbReference type="SUPFAM" id="SSF55048">
    <property type="entry name" value="Probable ACP-binding domain of malonyl-CoA ACP transacylase"/>
    <property type="match status" value="1"/>
</dbReference>
<dbReference type="InterPro" id="IPR057326">
    <property type="entry name" value="KR_dom"/>
</dbReference>
<keyword evidence="4" id="KW-0045">Antibiotic biosynthesis</keyword>
<evidence type="ECO:0000259" key="8">
    <source>
        <dbReference type="PROSITE" id="PS50075"/>
    </source>
</evidence>
<dbReference type="GO" id="GO:0004312">
    <property type="term" value="F:fatty acid synthase activity"/>
    <property type="evidence" value="ECO:0007669"/>
    <property type="project" value="TreeGrafter"/>
</dbReference>
<dbReference type="GO" id="GO:0005886">
    <property type="term" value="C:plasma membrane"/>
    <property type="evidence" value="ECO:0007669"/>
    <property type="project" value="TreeGrafter"/>
</dbReference>
<dbReference type="NCBIfam" id="TIGR01746">
    <property type="entry name" value="Thioester-redct"/>
    <property type="match status" value="1"/>
</dbReference>
<dbReference type="Pfam" id="PF02801">
    <property type="entry name" value="Ketoacyl-synt_C"/>
    <property type="match status" value="1"/>
</dbReference>
<dbReference type="Pfam" id="PF07993">
    <property type="entry name" value="NAD_binding_4"/>
    <property type="match status" value="1"/>
</dbReference>
<keyword evidence="1" id="KW-0596">Phosphopantetheine</keyword>
<accession>A0A7X1J8S7</accession>
<dbReference type="Pfam" id="PF22621">
    <property type="entry name" value="CurL-like_PKS_C"/>
    <property type="match status" value="1"/>
</dbReference>
<dbReference type="InterPro" id="IPR013968">
    <property type="entry name" value="PKS_KR"/>
</dbReference>
<dbReference type="Pfam" id="PF08659">
    <property type="entry name" value="KR"/>
    <property type="match status" value="1"/>
</dbReference>
<evidence type="ECO:0000313" key="11">
    <source>
        <dbReference type="Proteomes" id="UP000584670"/>
    </source>
</evidence>
<dbReference type="InterPro" id="IPR036291">
    <property type="entry name" value="NAD(P)-bd_dom_sf"/>
</dbReference>
<dbReference type="Gene3D" id="3.30.70.3290">
    <property type="match status" value="1"/>
</dbReference>
<dbReference type="InterPro" id="IPR014031">
    <property type="entry name" value="Ketoacyl_synth_C"/>
</dbReference>
<dbReference type="FunFam" id="3.40.47.10:FF:000019">
    <property type="entry name" value="Polyketide synthase type I"/>
    <property type="match status" value="1"/>
</dbReference>
<dbReference type="GO" id="GO:0071770">
    <property type="term" value="P:DIM/DIP cell wall layer assembly"/>
    <property type="evidence" value="ECO:0007669"/>
    <property type="project" value="TreeGrafter"/>
</dbReference>
<dbReference type="PANTHER" id="PTHR43775">
    <property type="entry name" value="FATTY ACID SYNTHASE"/>
    <property type="match status" value="1"/>
</dbReference>
<keyword evidence="11" id="KW-1185">Reference proteome</keyword>
<dbReference type="Gene3D" id="3.40.47.10">
    <property type="match status" value="1"/>
</dbReference>
<evidence type="ECO:0000259" key="9">
    <source>
        <dbReference type="PROSITE" id="PS52004"/>
    </source>
</evidence>
<proteinExistence type="predicted"/>
<dbReference type="InterPro" id="IPR050091">
    <property type="entry name" value="PKS_NRPS_Biosynth_Enz"/>
</dbReference>
<dbReference type="GO" id="GO:0005737">
    <property type="term" value="C:cytoplasm"/>
    <property type="evidence" value="ECO:0007669"/>
    <property type="project" value="TreeGrafter"/>
</dbReference>
<feature type="domain" description="Ketosynthase family 3 (KS3)" evidence="9">
    <location>
        <begin position="33"/>
        <end position="461"/>
    </location>
</feature>
<evidence type="ECO:0000256" key="4">
    <source>
        <dbReference type="ARBA" id="ARBA00023194"/>
    </source>
</evidence>
<keyword evidence="6" id="KW-0012">Acyltransferase</keyword>
<dbReference type="SUPFAM" id="SSF52151">
    <property type="entry name" value="FabD/lysophospholipase-like"/>
    <property type="match status" value="1"/>
</dbReference>
<sequence>MTTPDYRAKLVEAVRTIEKLQGELAKNRSRPLDEPIAVIGLGCRLPGGADGPDSLWRMLVDGTDTIREFPAERGDAQAVFDDDPDQPGKAYVTQGGFLDERVDLFEPGVFGISPREAVGMDPQQRLVLEVAWEALERAGYAPDRLTGSPTGVYFGVSTTDYARLRQSEGDIRDVDAYQLVGEPSFVAGRISYTLGLMGPSKVVDTTCSSSLVALHEACQDLRTGECDMALAGGVNLMLSPYGFVMMSKFGGLSPDGRCKTFDASANGYVRGEGAGVVVLKRYSDALRDGDPVLALVRGSAVNHDGRSSGLTVPNPAAQQGVIRGALEQAGIAPGDVDYIEAHGTGTALGDPIELRALQAVIGRNRPSDSPLKVGSIKTNIGHLESAAGIAGVLKLVLALQHGHIPPHLHFNDPNPNVDWSKLNVEVTKDGGPWDATGDRPRVGGISSFGASGTNAHAVISAAPVKAEPPASPGPEVLTLSAHSAEGLAELAGRYAGHLRDNPDVPLADISWTSQVGRSRQRHGLAVTGSMSGELAGALEAFARGERASGTVTAELPVHKHRKTAWLFTGQGSQYAGMARGLADEPAFRAPFDEAAALFDTHLDRPLASVVWPEPSQESPVDDTRYTQPALFAVEYALARMWQSWGLKPSGLLGHSIGGIVAACVAGVFELPDAVRLVAARAALMAELPAGGAMAALDCDEATARAAIAGYRDTVSLAGVNGPSSVVISGAAADVDAVRTALEARGMRTTRLTVSHAFHSPLLAPMLAEFRAVAESLTYRMPSLPLISDHTGRPWTAEDSGPEYWVRHAAGTVRFHDGLTALHAEGARTFLEIGPAPVLSGIGERTGLDGDCLYVPSLYKPRAGAPEDRTAVQRALGLLHLRGETVDWTAVHSGSGRTPRRVALPVTPWNGERYWYEERRETPRASAGTPVPQAGIRLYSAVPTYELQLDEPDWDRYARTGSDGFRFLPVGSLGRAARAAAADALGGVWSCVEKLDVFQPPPMDRAGRVLQITVNTDDDGCAIVELHSQTPAEAAAGAPWTRHARAVLRRRASTRSRHSGSNAPTLAGQEYSDELHYETASLSDALIGAVVSAHRGDEGVLVALGLDSGETADHAVQVFDAAVAAVSWDAGLSEAGFAGRVVEATLESLDRARYVRAIAQSGKEPGTISGSVDLFAEDGAYLGGIRELTVVSEPVSAAAAPARAPWRHPEELLTRLEWHEIEPAAAEPDLSGQGWLLVPDRTGTARRLATALRARGAHCRIEESGAPDLDDWLRELPDGVTPHRVVLLTGLDAPRPDAADAESLTTFRDRAELAAVALVQGMTARAACTKTGISLVTRGAVPALAEQGVTAPFAGTLWGLGRAIALEHPEHWAGAVDLDPEAGESDEGAALAAALADTAAEDQQALRGESRRVARLVKFPLTAEELRRRPRIDRLGTYLITGAFGGIGQALARNLADSGAGKLVLLGRTPLPPRHKWNDPTLTGSVRERVDFVAGLEETGVLVDVVAADVTDIEDMLPVIQGLATGLMPLRGVIHAAGTSVPQFLRDIPVSEPSDYDAVWRPKVVGGWLLHQLTEGLELDFFLGFSSIAATWGSQHVTSYAAANSFLDALAEYRHGQGLTALTVSWGPWELTSNLFGADVLEFLTSTGLRTLSAPQCLRLLDALLAGDAPQAVVCAADWSVYKPVMEARADRPVLRTVEIDEGTGGGTSTAVLQALEGADAAGRTTVLTGYLQQVLGEVLAVPPESVLPEADVMSHGLDSLMVMEVVKRCKGDLGISVRPSQFFERTALEDWVRLLDTELGGEGEAAPEPAADWTEPALIAADVALDPAIVPAGAVGDGYTNPTDVLLTGATGFLGAYLLDELLATTDATVHCLVRCDAPESGLARIRQNLEQYLPWREGADDRVKVVPGDLAKPRLGLTDEKFTRLAGTLDAIYHNGAWVNFSYTYEQLRPANLIGTQEILRLSCAGPEQIPVSYVSTYGIWGIPADGRTVIAEGDDILGAGKLVTGYVQTKWAAELLVRQAQERGIPVDMHRPGRVLGDSRTGACLTTHFTTRVIKGCVQLGMAPDLDLEIEMTPVDYVTSALVRISRGAHEWGLTYHLVNRRKAAFKELLSAMERHGWEFRTVPVEQWWRTLQDSFAVNDNELHPVMGVVEEFVVGGEEAIDYDATNTIQALVGSGIACPPLDEALLSLYFGWMVRTGYLPAPSRRENNSWQDESING</sequence>
<dbReference type="InterPro" id="IPR016036">
    <property type="entry name" value="Malonyl_transacylase_ACP-bd"/>
</dbReference>
<evidence type="ECO:0000256" key="5">
    <source>
        <dbReference type="ARBA" id="ARBA00023268"/>
    </source>
</evidence>
<dbReference type="PANTHER" id="PTHR43775:SF51">
    <property type="entry name" value="INACTIVE PHENOLPHTHIOCEROL SYNTHESIS POLYKETIDE SYNTHASE TYPE I PKS1-RELATED"/>
    <property type="match status" value="1"/>
</dbReference>
<dbReference type="GO" id="GO:0006633">
    <property type="term" value="P:fatty acid biosynthetic process"/>
    <property type="evidence" value="ECO:0007669"/>
    <property type="project" value="TreeGrafter"/>
</dbReference>
<dbReference type="Pfam" id="PF00698">
    <property type="entry name" value="Acyl_transf_1"/>
    <property type="match status" value="1"/>
</dbReference>
<dbReference type="SUPFAM" id="SSF51735">
    <property type="entry name" value="NAD(P)-binding Rossmann-fold domains"/>
    <property type="match status" value="3"/>
</dbReference>
<protein>
    <submittedName>
        <fullName evidence="10">Thioester reductase domain-containing protein</fullName>
    </submittedName>
</protein>
<dbReference type="Gene3D" id="3.10.129.110">
    <property type="entry name" value="Polyketide synthase dehydratase"/>
    <property type="match status" value="1"/>
</dbReference>
<comment type="caution">
    <text evidence="10">The sequence shown here is derived from an EMBL/GenBank/DDBJ whole genome shotgun (WGS) entry which is preliminary data.</text>
</comment>
<dbReference type="InterPro" id="IPR016039">
    <property type="entry name" value="Thiolase-like"/>
</dbReference>
<dbReference type="InterPro" id="IPR020806">
    <property type="entry name" value="PKS_PP-bd"/>
</dbReference>
<dbReference type="Pfam" id="PF00550">
    <property type="entry name" value="PP-binding"/>
    <property type="match status" value="1"/>
</dbReference>
<dbReference type="InterPro" id="IPR014030">
    <property type="entry name" value="Ketoacyl_synth_N"/>
</dbReference>
<dbReference type="Gene3D" id="1.10.1200.10">
    <property type="entry name" value="ACP-like"/>
    <property type="match status" value="1"/>
</dbReference>
<dbReference type="InterPro" id="IPR014043">
    <property type="entry name" value="Acyl_transferase_dom"/>
</dbReference>
<feature type="compositionally biased region" description="Basic residues" evidence="7">
    <location>
        <begin position="1048"/>
        <end position="1057"/>
    </location>
</feature>
<dbReference type="CDD" id="cd00833">
    <property type="entry name" value="PKS"/>
    <property type="match status" value="1"/>
</dbReference>
<feature type="domain" description="Carrier" evidence="8">
    <location>
        <begin position="1725"/>
        <end position="1799"/>
    </location>
</feature>
<dbReference type="EMBL" id="JACMSF010000048">
    <property type="protein sequence ID" value="MBC2906303.1"/>
    <property type="molecule type" value="Genomic_DNA"/>
</dbReference>
<dbReference type="PROSITE" id="PS50075">
    <property type="entry name" value="CARRIER"/>
    <property type="match status" value="1"/>
</dbReference>
<evidence type="ECO:0000256" key="1">
    <source>
        <dbReference type="ARBA" id="ARBA00022450"/>
    </source>
</evidence>
<dbReference type="InterPro" id="IPR010080">
    <property type="entry name" value="Thioester_reductase-like_dom"/>
</dbReference>
<organism evidence="10 11">
    <name type="scientific">Streptomyces cupreus</name>
    <dbReference type="NCBI Taxonomy" id="2759956"/>
    <lineage>
        <taxon>Bacteria</taxon>
        <taxon>Bacillati</taxon>
        <taxon>Actinomycetota</taxon>
        <taxon>Actinomycetes</taxon>
        <taxon>Kitasatosporales</taxon>
        <taxon>Streptomycetaceae</taxon>
        <taxon>Streptomyces</taxon>
    </lineage>
</organism>
<gene>
    <name evidence="10" type="ORF">H4N64_33165</name>
</gene>
<dbReference type="Pfam" id="PF00109">
    <property type="entry name" value="ketoacyl-synt"/>
    <property type="match status" value="1"/>
</dbReference>
<dbReference type="SUPFAM" id="SSF53901">
    <property type="entry name" value="Thiolase-like"/>
    <property type="match status" value="1"/>
</dbReference>
<dbReference type="PROSITE" id="PS52004">
    <property type="entry name" value="KS3_2"/>
    <property type="match status" value="1"/>
</dbReference>
<dbReference type="Gene3D" id="3.40.366.10">
    <property type="entry name" value="Malonyl-Coenzyme A Acyl Carrier Protein, domain 2"/>
    <property type="match status" value="1"/>
</dbReference>
<dbReference type="CDD" id="cd08955">
    <property type="entry name" value="KR_2_FAS_SDR_x"/>
    <property type="match status" value="1"/>
</dbReference>
<dbReference type="SMART" id="SM00827">
    <property type="entry name" value="PKS_AT"/>
    <property type="match status" value="1"/>
</dbReference>
<evidence type="ECO:0000256" key="6">
    <source>
        <dbReference type="ARBA" id="ARBA00023315"/>
    </source>
</evidence>
<dbReference type="InterPro" id="IPR001227">
    <property type="entry name" value="Ac_transferase_dom_sf"/>
</dbReference>
<dbReference type="SMART" id="SM00823">
    <property type="entry name" value="PKS_PP"/>
    <property type="match status" value="1"/>
</dbReference>
<reference evidence="10 11" key="1">
    <citation type="submission" date="2020-08" db="EMBL/GenBank/DDBJ databases">
        <title>Streptomyces sp. PSKA01 genome sequencing and assembly.</title>
        <authorList>
            <person name="Mandal S."/>
            <person name="Maiti P.K."/>
            <person name="Das P."/>
        </authorList>
    </citation>
    <scope>NUCLEOTIDE SEQUENCE [LARGE SCALE GENOMIC DNA]</scope>
    <source>
        <strain evidence="10 11">PSKA01</strain>
    </source>
</reference>